<proteinExistence type="predicted"/>
<accession>A0A0L8IA02</accession>
<gene>
    <name evidence="2" type="ORF">OCBIM_22026672mg</name>
</gene>
<dbReference type="AlphaFoldDB" id="A0A0L8IA02"/>
<keyword evidence="1" id="KW-1133">Transmembrane helix</keyword>
<keyword evidence="1" id="KW-0472">Membrane</keyword>
<reference evidence="2" key="1">
    <citation type="submission" date="2015-07" db="EMBL/GenBank/DDBJ databases">
        <title>MeaNS - Measles Nucleotide Surveillance Program.</title>
        <authorList>
            <person name="Tran T."/>
            <person name="Druce J."/>
        </authorList>
    </citation>
    <scope>NUCLEOTIDE SEQUENCE</scope>
    <source>
        <strain evidence="2">UCB-OBI-ISO-001</strain>
        <tissue evidence="2">Gonad</tissue>
    </source>
</reference>
<evidence type="ECO:0000313" key="2">
    <source>
        <dbReference type="EMBL" id="KOF98224.1"/>
    </source>
</evidence>
<dbReference type="EMBL" id="KQ416196">
    <property type="protein sequence ID" value="KOF98224.1"/>
    <property type="molecule type" value="Genomic_DNA"/>
</dbReference>
<sequence>MLKTFHQQLPAKKVDILFVCFMANFVRRRITLIASTKVFSWYLFQWFYWKWVNNKFIFARI</sequence>
<name>A0A0L8IA02_OCTBM</name>
<protein>
    <submittedName>
        <fullName evidence="2">Uncharacterized protein</fullName>
    </submittedName>
</protein>
<evidence type="ECO:0000256" key="1">
    <source>
        <dbReference type="SAM" id="Phobius"/>
    </source>
</evidence>
<keyword evidence="1" id="KW-0812">Transmembrane</keyword>
<feature type="transmembrane region" description="Helical" evidence="1">
    <location>
        <begin position="30"/>
        <end position="49"/>
    </location>
</feature>
<organism evidence="2">
    <name type="scientific">Octopus bimaculoides</name>
    <name type="common">California two-spotted octopus</name>
    <dbReference type="NCBI Taxonomy" id="37653"/>
    <lineage>
        <taxon>Eukaryota</taxon>
        <taxon>Metazoa</taxon>
        <taxon>Spiralia</taxon>
        <taxon>Lophotrochozoa</taxon>
        <taxon>Mollusca</taxon>
        <taxon>Cephalopoda</taxon>
        <taxon>Coleoidea</taxon>
        <taxon>Octopodiformes</taxon>
        <taxon>Octopoda</taxon>
        <taxon>Incirrata</taxon>
        <taxon>Octopodidae</taxon>
        <taxon>Octopus</taxon>
    </lineage>
</organism>